<proteinExistence type="inferred from homology"/>
<organism evidence="11 12">
    <name type="scientific">Eiseniibacteriota bacterium</name>
    <dbReference type="NCBI Taxonomy" id="2212470"/>
    <lineage>
        <taxon>Bacteria</taxon>
        <taxon>Candidatus Eiseniibacteriota</taxon>
    </lineage>
</organism>
<evidence type="ECO:0000256" key="4">
    <source>
        <dbReference type="ARBA" id="ARBA00012574"/>
    </source>
</evidence>
<evidence type="ECO:0000256" key="6">
    <source>
        <dbReference type="ARBA" id="ARBA00022801"/>
    </source>
</evidence>
<feature type="domain" description="Aminopeptidase P N-terminal" evidence="10">
    <location>
        <begin position="33"/>
        <end position="162"/>
    </location>
</feature>
<gene>
    <name evidence="11" type="ORF">HKN21_00955</name>
</gene>
<dbReference type="InterPro" id="IPR052433">
    <property type="entry name" value="X-Pro_dipept-like"/>
</dbReference>
<dbReference type="SMART" id="SM01011">
    <property type="entry name" value="AMP_N"/>
    <property type="match status" value="1"/>
</dbReference>
<evidence type="ECO:0000256" key="3">
    <source>
        <dbReference type="ARBA" id="ARBA00008766"/>
    </source>
</evidence>
<dbReference type="Proteomes" id="UP000547674">
    <property type="component" value="Unassembled WGS sequence"/>
</dbReference>
<dbReference type="InterPro" id="IPR029149">
    <property type="entry name" value="Creatin/AminoP/Spt16_N"/>
</dbReference>
<dbReference type="Gene3D" id="3.90.230.10">
    <property type="entry name" value="Creatinase/methionine aminopeptidase superfamily"/>
    <property type="match status" value="1"/>
</dbReference>
<dbReference type="InterPro" id="IPR001131">
    <property type="entry name" value="Peptidase_M24B_aminopep-P_CS"/>
</dbReference>
<dbReference type="AlphaFoldDB" id="A0A7Y2E8L5"/>
<dbReference type="PANTHER" id="PTHR43226">
    <property type="entry name" value="XAA-PRO AMINOPEPTIDASE 3"/>
    <property type="match status" value="1"/>
</dbReference>
<accession>A0A7Y2E8L5</accession>
<keyword evidence="6" id="KW-0378">Hydrolase</keyword>
<comment type="cofactor">
    <cofactor evidence="2">
        <name>Mn(2+)</name>
        <dbReference type="ChEBI" id="CHEBI:29035"/>
    </cofactor>
</comment>
<reference evidence="11 12" key="1">
    <citation type="submission" date="2020-03" db="EMBL/GenBank/DDBJ databases">
        <title>Metabolic flexibility allows generalist bacteria to become dominant in a frequently disturbed ecosystem.</title>
        <authorList>
            <person name="Chen Y.-J."/>
            <person name="Leung P.M."/>
            <person name="Bay S.K."/>
            <person name="Hugenholtz P."/>
            <person name="Kessler A.J."/>
            <person name="Shelley G."/>
            <person name="Waite D.W."/>
            <person name="Cook P.L."/>
            <person name="Greening C."/>
        </authorList>
    </citation>
    <scope>NUCLEOTIDE SEQUENCE [LARGE SCALE GENOMIC DNA]</scope>
    <source>
        <strain evidence="11">SS_bin_28</strain>
    </source>
</reference>
<protein>
    <recommendedName>
        <fullName evidence="4">Xaa-Pro aminopeptidase</fullName>
        <ecNumber evidence="4">3.4.11.9</ecNumber>
    </recommendedName>
</protein>
<evidence type="ECO:0000256" key="9">
    <source>
        <dbReference type="SAM" id="SignalP"/>
    </source>
</evidence>
<comment type="similarity">
    <text evidence="3 8">Belongs to the peptidase M24B family.</text>
</comment>
<dbReference type="EC" id="3.4.11.9" evidence="4"/>
<dbReference type="Gene3D" id="3.40.350.10">
    <property type="entry name" value="Creatinase/prolidase N-terminal domain"/>
    <property type="match status" value="1"/>
</dbReference>
<dbReference type="Pfam" id="PF00557">
    <property type="entry name" value="Peptidase_M24"/>
    <property type="match status" value="1"/>
</dbReference>
<evidence type="ECO:0000256" key="2">
    <source>
        <dbReference type="ARBA" id="ARBA00001936"/>
    </source>
</evidence>
<evidence type="ECO:0000256" key="8">
    <source>
        <dbReference type="RuleBase" id="RU000590"/>
    </source>
</evidence>
<dbReference type="PROSITE" id="PS00491">
    <property type="entry name" value="PROLINE_PEPTIDASE"/>
    <property type="match status" value="1"/>
</dbReference>
<comment type="caution">
    <text evidence="11">The sequence shown here is derived from an EMBL/GenBank/DDBJ whole genome shotgun (WGS) entry which is preliminary data.</text>
</comment>
<name>A0A7Y2E8L5_UNCEI</name>
<dbReference type="InterPro" id="IPR007865">
    <property type="entry name" value="Aminopep_P_N"/>
</dbReference>
<evidence type="ECO:0000313" key="12">
    <source>
        <dbReference type="Proteomes" id="UP000547674"/>
    </source>
</evidence>
<keyword evidence="7" id="KW-0464">Manganese</keyword>
<dbReference type="GO" id="GO:0030145">
    <property type="term" value="F:manganese ion binding"/>
    <property type="evidence" value="ECO:0007669"/>
    <property type="project" value="InterPro"/>
</dbReference>
<dbReference type="EMBL" id="JABDJR010000030">
    <property type="protein sequence ID" value="NNF05304.1"/>
    <property type="molecule type" value="Genomic_DNA"/>
</dbReference>
<keyword evidence="11" id="KW-0645">Protease</keyword>
<dbReference type="InterPro" id="IPR000994">
    <property type="entry name" value="Pept_M24"/>
</dbReference>
<dbReference type="GO" id="GO:0006508">
    <property type="term" value="P:proteolysis"/>
    <property type="evidence" value="ECO:0007669"/>
    <property type="project" value="TreeGrafter"/>
</dbReference>
<keyword evidence="5 8" id="KW-0479">Metal-binding</keyword>
<dbReference type="GO" id="GO:0070006">
    <property type="term" value="F:metalloaminopeptidase activity"/>
    <property type="evidence" value="ECO:0007669"/>
    <property type="project" value="InterPro"/>
</dbReference>
<evidence type="ECO:0000313" key="11">
    <source>
        <dbReference type="EMBL" id="NNF05304.1"/>
    </source>
</evidence>
<dbReference type="SUPFAM" id="SSF55920">
    <property type="entry name" value="Creatinase/aminopeptidase"/>
    <property type="match status" value="1"/>
</dbReference>
<evidence type="ECO:0000256" key="7">
    <source>
        <dbReference type="ARBA" id="ARBA00023211"/>
    </source>
</evidence>
<keyword evidence="9" id="KW-0732">Signal</keyword>
<dbReference type="Pfam" id="PF05195">
    <property type="entry name" value="AMP_N"/>
    <property type="match status" value="1"/>
</dbReference>
<evidence type="ECO:0000259" key="10">
    <source>
        <dbReference type="SMART" id="SM01011"/>
    </source>
</evidence>
<feature type="signal peptide" evidence="9">
    <location>
        <begin position="1"/>
        <end position="23"/>
    </location>
</feature>
<keyword evidence="11" id="KW-0031">Aminopeptidase</keyword>
<comment type="catalytic activity">
    <reaction evidence="1">
        <text>Release of any N-terminal amino acid, including proline, that is linked to proline, even from a dipeptide or tripeptide.</text>
        <dbReference type="EC" id="3.4.11.9"/>
    </reaction>
</comment>
<dbReference type="SUPFAM" id="SSF53092">
    <property type="entry name" value="Creatinase/prolidase N-terminal domain"/>
    <property type="match status" value="1"/>
</dbReference>
<dbReference type="GO" id="GO:0005829">
    <property type="term" value="C:cytosol"/>
    <property type="evidence" value="ECO:0007669"/>
    <property type="project" value="TreeGrafter"/>
</dbReference>
<dbReference type="InterPro" id="IPR036005">
    <property type="entry name" value="Creatinase/aminopeptidase-like"/>
</dbReference>
<evidence type="ECO:0000256" key="5">
    <source>
        <dbReference type="ARBA" id="ARBA00022723"/>
    </source>
</evidence>
<evidence type="ECO:0000256" key="1">
    <source>
        <dbReference type="ARBA" id="ARBA00001424"/>
    </source>
</evidence>
<feature type="chain" id="PRO_5031022807" description="Xaa-Pro aminopeptidase" evidence="9">
    <location>
        <begin position="24"/>
        <end position="430"/>
    </location>
</feature>
<sequence>MMVLRKIVLVFVSLLLFSPAALSLGQSVGPEPLPMEVYKARRQAVLDLMETGTAVLYAQAGANHEAGFRSDSNFWYLTGINIEGAILILAPGEYDKEVLLLPPRDLDAERWTGAKPSLSEALEKSLGFDRVYRTSRLDRTLVNNMKHEPTLHMISGLVPPTSPVPQDLKLYRDASARIPGVSIVNSSHFVEHMRMIKSDDEVAAIQRAIDVTYQGLTDLIAALRPGVTEFQLDGVLEESFKDQGAQYQAFPAIVGSGFEATVLHYETRNTTVEAGELLLLDVGAEWDHYCADISRTLPVDGTFTPEQAKVYDVVLEAQKAAIAAVKPGMTVREVHEIARDVIRKAGYVDDFIHGTSHHLGLDVHDVADYGMPLKPGMVITIEPGIYLPDSEIGVRIEDDVLVTRNGSRVLSAEIPRTRADVESWIKSARQ</sequence>
<dbReference type="PANTHER" id="PTHR43226:SF4">
    <property type="entry name" value="XAA-PRO AMINOPEPTIDASE 3"/>
    <property type="match status" value="1"/>
</dbReference>